<dbReference type="SUPFAM" id="SSF144000">
    <property type="entry name" value="Oxysterol-binding protein-like"/>
    <property type="match status" value="1"/>
</dbReference>
<name>A0A024UYQ4_PLAFA</name>
<dbReference type="OrthoDB" id="370564at2759"/>
<evidence type="ECO:0000256" key="3">
    <source>
        <dbReference type="SAM" id="MobiDB-lite"/>
    </source>
</evidence>
<dbReference type="PANTHER" id="PTHR10972:SF205">
    <property type="entry name" value="OXYSTEROL-BINDING PROTEIN 1"/>
    <property type="match status" value="1"/>
</dbReference>
<sequence length="327" mass="39160">MKEGNVQNYILFEGENDVKSDRFCYDYSNPSPIKKTTKHFTSYKTQMNNDGLFKRASLKQNEFKYDIMGITPKCNDRYIDMVKIKMIKKIDNNDGHNNDDNNDDDNDGHNNGHNNCHNNGHNNDDHLLYDQEHYTYERANMIIHNVIFGKLWVELHGNIIIRNHNNGDFSIVKYIRKGWFEKEIHNVRGVVCDRYKNIIFFIYGKWSQEIYIAYVKDMKKLEYDNYFFNEDGSENIYHYNKNTLNEFINTIDWQLYENNIENLNSICVWKAHKRPHNSEQYYGFNYMTVELNEITKEYDKDKGAAIACTDSRFRPDQRYYENGVYNN</sequence>
<protein>
    <submittedName>
        <fullName evidence="4">Uncharacterized protein</fullName>
    </submittedName>
</protein>
<evidence type="ECO:0000256" key="2">
    <source>
        <dbReference type="ARBA" id="ARBA00022553"/>
    </source>
</evidence>
<dbReference type="Pfam" id="PF01237">
    <property type="entry name" value="Oxysterol_BP"/>
    <property type="match status" value="1"/>
</dbReference>
<dbReference type="Gene3D" id="2.40.160.120">
    <property type="match status" value="1"/>
</dbReference>
<dbReference type="InterPro" id="IPR000648">
    <property type="entry name" value="Oxysterol-bd"/>
</dbReference>
<accession>A0A024UYQ4</accession>
<evidence type="ECO:0000313" key="4">
    <source>
        <dbReference type="EMBL" id="ETW15374.1"/>
    </source>
</evidence>
<comment type="similarity">
    <text evidence="1">Belongs to the OSBP family.</text>
</comment>
<evidence type="ECO:0000256" key="1">
    <source>
        <dbReference type="ARBA" id="ARBA00008842"/>
    </source>
</evidence>
<reference evidence="4 5" key="1">
    <citation type="submission" date="2013-02" db="EMBL/GenBank/DDBJ databases">
        <title>The Genome Annotation of Plasmodium falciparum Vietnam Oak-Knoll (FVO).</title>
        <authorList>
            <consortium name="The Broad Institute Genome Sequencing Platform"/>
            <consortium name="The Broad Institute Genome Sequencing Center for Infectious Disease"/>
            <person name="Neafsey D."/>
            <person name="Hoffman S."/>
            <person name="Volkman S."/>
            <person name="Rosenthal P."/>
            <person name="Walker B."/>
            <person name="Young S.K."/>
            <person name="Zeng Q."/>
            <person name="Gargeya S."/>
            <person name="Fitzgerald M."/>
            <person name="Haas B."/>
            <person name="Abouelleil A."/>
            <person name="Allen A.W."/>
            <person name="Alvarado L."/>
            <person name="Arachchi H.M."/>
            <person name="Berlin A.M."/>
            <person name="Chapman S.B."/>
            <person name="Gainer-Dewar J."/>
            <person name="Goldberg J."/>
            <person name="Griggs A."/>
            <person name="Gujja S."/>
            <person name="Hansen M."/>
            <person name="Howarth C."/>
            <person name="Imamovic A."/>
            <person name="Ireland A."/>
            <person name="Larimer J."/>
            <person name="McCowan C."/>
            <person name="Murphy C."/>
            <person name="Pearson M."/>
            <person name="Poon T.W."/>
            <person name="Priest M."/>
            <person name="Roberts A."/>
            <person name="Saif S."/>
            <person name="Shea T."/>
            <person name="Sisk P."/>
            <person name="Sykes S."/>
            <person name="Wortman J."/>
            <person name="Nusbaum C."/>
            <person name="Birren B."/>
        </authorList>
    </citation>
    <scope>NUCLEOTIDE SEQUENCE [LARGE SCALE GENOMIC DNA]</scope>
    <source>
        <strain evidence="5">Vietnam Oak-Knoll (FVO)</strain>
    </source>
</reference>
<keyword evidence="2" id="KW-0597">Phosphoprotein</keyword>
<dbReference type="EMBL" id="KI925184">
    <property type="protein sequence ID" value="ETW15374.1"/>
    <property type="molecule type" value="Genomic_DNA"/>
</dbReference>
<dbReference type="Proteomes" id="UP000030690">
    <property type="component" value="Unassembled WGS sequence"/>
</dbReference>
<feature type="compositionally biased region" description="Low complexity" evidence="3">
    <location>
        <begin position="109"/>
        <end position="118"/>
    </location>
</feature>
<gene>
    <name evidence="4" type="ORF">PFFVO_05668</name>
</gene>
<proteinExistence type="inferred from homology"/>
<dbReference type="GO" id="GO:0005829">
    <property type="term" value="C:cytosol"/>
    <property type="evidence" value="ECO:0007669"/>
    <property type="project" value="TreeGrafter"/>
</dbReference>
<dbReference type="GO" id="GO:0016020">
    <property type="term" value="C:membrane"/>
    <property type="evidence" value="ECO:0007669"/>
    <property type="project" value="TreeGrafter"/>
</dbReference>
<dbReference type="InterPro" id="IPR037239">
    <property type="entry name" value="OSBP_sf"/>
</dbReference>
<dbReference type="GO" id="GO:0032934">
    <property type="term" value="F:sterol binding"/>
    <property type="evidence" value="ECO:0007669"/>
    <property type="project" value="TreeGrafter"/>
</dbReference>
<dbReference type="FunFam" id="2.40.160.120:FF:000027">
    <property type="entry name" value="Oxysterol-binding protein/PH domain-containing protein"/>
    <property type="match status" value="1"/>
</dbReference>
<evidence type="ECO:0000313" key="5">
    <source>
        <dbReference type="Proteomes" id="UP000030690"/>
    </source>
</evidence>
<reference evidence="4 5" key="2">
    <citation type="submission" date="2013-02" db="EMBL/GenBank/DDBJ databases">
        <title>The Genome Sequence of Plasmodium falciparum Vietnam Oak-Knoll (FVO).</title>
        <authorList>
            <consortium name="The Broad Institute Genome Sequencing Platform"/>
            <consortium name="The Broad Institute Genome Sequencing Center for Infectious Disease"/>
            <person name="Neafsey D."/>
            <person name="Cheeseman I."/>
            <person name="Volkman S."/>
            <person name="Adams J."/>
            <person name="Walker B."/>
            <person name="Young S.K."/>
            <person name="Zeng Q."/>
            <person name="Gargeya S."/>
            <person name="Fitzgerald M."/>
            <person name="Haas B."/>
            <person name="Abouelleil A."/>
            <person name="Alvarado L."/>
            <person name="Arachchi H.M."/>
            <person name="Berlin A.M."/>
            <person name="Chapman S.B."/>
            <person name="Dewar J."/>
            <person name="Goldberg J."/>
            <person name="Griggs A."/>
            <person name="Gujja S."/>
            <person name="Hansen M."/>
            <person name="Howarth C."/>
            <person name="Imamovic A."/>
            <person name="Larimer J."/>
            <person name="McCowan C."/>
            <person name="Murphy C."/>
            <person name="Neiman D."/>
            <person name="Pearson M."/>
            <person name="Priest M."/>
            <person name="Roberts A."/>
            <person name="Saif S."/>
            <person name="Shea T."/>
            <person name="Sisk P."/>
            <person name="Sykes S."/>
            <person name="Wortman J."/>
            <person name="Nusbaum C."/>
            <person name="Birren B."/>
        </authorList>
    </citation>
    <scope>NUCLEOTIDE SEQUENCE [LARGE SCALE GENOMIC DNA]</scope>
    <source>
        <strain evidence="5">Vietnam Oak-Knoll (FVO)</strain>
    </source>
</reference>
<feature type="region of interest" description="Disordered" evidence="3">
    <location>
        <begin position="91"/>
        <end position="118"/>
    </location>
</feature>
<organism evidence="4 5">
    <name type="scientific">Plasmodium falciparum Vietnam Oak-Knoll</name>
    <name type="common">FVO</name>
    <dbReference type="NCBI Taxonomy" id="1036723"/>
    <lineage>
        <taxon>Eukaryota</taxon>
        <taxon>Sar</taxon>
        <taxon>Alveolata</taxon>
        <taxon>Apicomplexa</taxon>
        <taxon>Aconoidasida</taxon>
        <taxon>Haemosporida</taxon>
        <taxon>Plasmodiidae</taxon>
        <taxon>Plasmodium</taxon>
        <taxon>Plasmodium (Laverania)</taxon>
    </lineage>
</organism>
<dbReference type="PANTHER" id="PTHR10972">
    <property type="entry name" value="OXYSTEROL-BINDING PROTEIN-RELATED"/>
    <property type="match status" value="1"/>
</dbReference>
<dbReference type="AlphaFoldDB" id="A0A024UYQ4"/>